<keyword evidence="3" id="KW-1185">Reference proteome</keyword>
<dbReference type="InterPro" id="IPR003741">
    <property type="entry name" value="LUD_dom"/>
</dbReference>
<dbReference type="InterPro" id="IPR024185">
    <property type="entry name" value="FTHF_cligase-like_sf"/>
</dbReference>
<dbReference type="Proteomes" id="UP000284824">
    <property type="component" value="Unassembled WGS sequence"/>
</dbReference>
<comment type="caution">
    <text evidence="2">The sequence shown here is derived from an EMBL/GenBank/DDBJ whole genome shotgun (WGS) entry which is preliminary data.</text>
</comment>
<dbReference type="Gene3D" id="3.40.50.10420">
    <property type="entry name" value="NagB/RpiA/CoA transferase-like"/>
    <property type="match status" value="1"/>
</dbReference>
<dbReference type="RefSeq" id="WP_127932198.1">
    <property type="nucleotide sequence ID" value="NZ_SAUN01000001.1"/>
</dbReference>
<dbReference type="AlphaFoldDB" id="A0A438M299"/>
<dbReference type="InterPro" id="IPR037171">
    <property type="entry name" value="NagB/RpiA_transferase-like"/>
</dbReference>
<feature type="domain" description="LUD" evidence="1">
    <location>
        <begin position="22"/>
        <end position="175"/>
    </location>
</feature>
<dbReference type="Pfam" id="PF02589">
    <property type="entry name" value="LUD_dom"/>
    <property type="match status" value="1"/>
</dbReference>
<reference evidence="2 3" key="1">
    <citation type="submission" date="2019-01" db="EMBL/GenBank/DDBJ databases">
        <title>Sequencing the genomes of 1000 actinobacteria strains.</title>
        <authorList>
            <person name="Klenk H.-P."/>
        </authorList>
    </citation>
    <scope>NUCLEOTIDE SEQUENCE [LARGE SCALE GENOMIC DNA]</scope>
    <source>
        <strain evidence="2 3">DSM 43925</strain>
    </source>
</reference>
<dbReference type="PANTHER" id="PTHR36179:SF2">
    <property type="entry name" value="LUD DOMAIN-CONTAINING PROTEIN"/>
    <property type="match status" value="1"/>
</dbReference>
<protein>
    <submittedName>
        <fullName evidence="2">YkgG family uncharacterized protein</fullName>
    </submittedName>
</protein>
<evidence type="ECO:0000259" key="1">
    <source>
        <dbReference type="Pfam" id="PF02589"/>
    </source>
</evidence>
<dbReference type="EMBL" id="SAUN01000001">
    <property type="protein sequence ID" value="RVX39727.1"/>
    <property type="molecule type" value="Genomic_DNA"/>
</dbReference>
<sequence>MSVQTVVPDETFATAAAPAQLDRATAALRGNGYLVHVVDTVSEARGLVSGLLPRDESVFTASSETLRLSGIAADIDDSGTFASVRAQTGDLGDDVQAVIRLGAAPEVVVGSVHAVTEDGHLVVASASGSQLAPYASGARKVIWVVGAQKVVPDLETALRRIRSYSLPREHLRLQEFGQSSFIGKILIVEREALPERATVVLVREPIGF</sequence>
<organism evidence="2 3">
    <name type="scientific">Nonomuraea polychroma</name>
    <dbReference type="NCBI Taxonomy" id="46176"/>
    <lineage>
        <taxon>Bacteria</taxon>
        <taxon>Bacillati</taxon>
        <taxon>Actinomycetota</taxon>
        <taxon>Actinomycetes</taxon>
        <taxon>Streptosporangiales</taxon>
        <taxon>Streptosporangiaceae</taxon>
        <taxon>Nonomuraea</taxon>
    </lineage>
</organism>
<gene>
    <name evidence="2" type="ORF">EDD27_2091</name>
</gene>
<evidence type="ECO:0000313" key="3">
    <source>
        <dbReference type="Proteomes" id="UP000284824"/>
    </source>
</evidence>
<accession>A0A438M299</accession>
<proteinExistence type="predicted"/>
<dbReference type="SUPFAM" id="SSF100950">
    <property type="entry name" value="NagB/RpiA/CoA transferase-like"/>
    <property type="match status" value="1"/>
</dbReference>
<name>A0A438M299_9ACTN</name>
<dbReference type="PANTHER" id="PTHR36179">
    <property type="entry name" value="LUD_DOM DOMAIN-CONTAINING PROTEIN"/>
    <property type="match status" value="1"/>
</dbReference>
<evidence type="ECO:0000313" key="2">
    <source>
        <dbReference type="EMBL" id="RVX39727.1"/>
    </source>
</evidence>
<dbReference type="OrthoDB" id="4941530at2"/>